<keyword evidence="2" id="KW-1185">Reference proteome</keyword>
<organism evidence="1 2">
    <name type="scientific">Patagioenas fasciata monilis</name>
    <dbReference type="NCBI Taxonomy" id="372326"/>
    <lineage>
        <taxon>Eukaryota</taxon>
        <taxon>Metazoa</taxon>
        <taxon>Chordata</taxon>
        <taxon>Craniata</taxon>
        <taxon>Vertebrata</taxon>
        <taxon>Euteleostomi</taxon>
        <taxon>Archelosauria</taxon>
        <taxon>Archosauria</taxon>
        <taxon>Dinosauria</taxon>
        <taxon>Saurischia</taxon>
        <taxon>Theropoda</taxon>
        <taxon>Coelurosauria</taxon>
        <taxon>Aves</taxon>
        <taxon>Neognathae</taxon>
        <taxon>Neoaves</taxon>
        <taxon>Columbimorphae</taxon>
        <taxon>Columbiformes</taxon>
        <taxon>Columbidae</taxon>
        <taxon>Patagioenas</taxon>
    </lineage>
</organism>
<comment type="caution">
    <text evidence="1">The sequence shown here is derived from an EMBL/GenBank/DDBJ whole genome shotgun (WGS) entry which is preliminary data.</text>
</comment>
<name>A0A1V4KLH2_PATFA</name>
<proteinExistence type="predicted"/>
<evidence type="ECO:0000313" key="1">
    <source>
        <dbReference type="EMBL" id="OPJ85306.1"/>
    </source>
</evidence>
<accession>A0A1V4KLH2</accession>
<gene>
    <name evidence="1" type="ORF">AV530_011747</name>
</gene>
<reference evidence="1 2" key="1">
    <citation type="submission" date="2016-02" db="EMBL/GenBank/DDBJ databases">
        <title>Band-tailed pigeon sequencing and assembly.</title>
        <authorList>
            <person name="Soares A.E."/>
            <person name="Novak B.J."/>
            <person name="Rice E.S."/>
            <person name="O'Connell B."/>
            <person name="Chang D."/>
            <person name="Weber S."/>
            <person name="Shapiro B."/>
        </authorList>
    </citation>
    <scope>NUCLEOTIDE SEQUENCE [LARGE SCALE GENOMIC DNA]</scope>
    <source>
        <strain evidence="1">BTP2013</strain>
        <tissue evidence="1">Blood</tissue>
    </source>
</reference>
<dbReference type="EMBL" id="LSYS01002888">
    <property type="protein sequence ID" value="OPJ85306.1"/>
    <property type="molecule type" value="Genomic_DNA"/>
</dbReference>
<protein>
    <submittedName>
        <fullName evidence="1">Uncharacterized protein</fullName>
    </submittedName>
</protein>
<sequence length="128" mass="14287">MQSCSFIQASSFTSCCGVTYGNLRMKFFPREAYAGHCRQHIRGNYAEKELVQSTKKTGFSWIKVKEKNKTRPLPCPGASCLSLLLVALHTCDGLEHVWESLLFGQGPRPRTEFSLAASSPKLDLLFTP</sequence>
<dbReference type="AlphaFoldDB" id="A0A1V4KLH2"/>
<evidence type="ECO:0000313" key="2">
    <source>
        <dbReference type="Proteomes" id="UP000190648"/>
    </source>
</evidence>
<dbReference type="Proteomes" id="UP000190648">
    <property type="component" value="Unassembled WGS sequence"/>
</dbReference>